<comment type="caution">
    <text evidence="3">The sequence shown here is derived from an EMBL/GenBank/DDBJ whole genome shotgun (WGS) entry which is preliminary data.</text>
</comment>
<dbReference type="OrthoDB" id="361987at2759"/>
<name>A0A2H6KBE7_9APIC</name>
<dbReference type="RefSeq" id="XP_028866563.1">
    <property type="nucleotide sequence ID" value="XM_029010730.1"/>
</dbReference>
<evidence type="ECO:0000256" key="2">
    <source>
        <dbReference type="SAM" id="SignalP"/>
    </source>
</evidence>
<feature type="compositionally biased region" description="Basic and acidic residues" evidence="1">
    <location>
        <begin position="52"/>
        <end position="73"/>
    </location>
</feature>
<sequence>MVSLVPLIFIAIALQPWTGALTDSRHRRQQEDASHSDGSYTHTAVNHSKRGVHGDHHPTNQHHSHAESSEDHRRGHRKLGALSKQVSLLQAAPQMLVDKPADGMTVTNPEKLTSYSQTLVSVVDPVAGTNVQPQGQTAAAANVAPAQGANQAAQGNGLATQEIASENTEENNGPTEFACKFLWFLFKECNKPAPAKQDVSVQSSAPTETSDDQQPVPPVVSSSCTIYGTTVLSLDDFKDAEENGWILVNDSNAPRITHNKQVNLDKPAQLQLKATLCNAATYEATIKLGVDSSGGFIIRGSDQDFVVFEMNTLAKTATLKSINGAYQDIISEVACDKINSQFIQKVQIRDTGYKGQIDILIDGRKITSTSRMPYKSSGYFGFYIAQGNATFGDLSVVPIND</sequence>
<dbReference type="Proteomes" id="UP000236319">
    <property type="component" value="Unassembled WGS sequence"/>
</dbReference>
<evidence type="ECO:0000313" key="4">
    <source>
        <dbReference type="Proteomes" id="UP000236319"/>
    </source>
</evidence>
<organism evidence="3 4">
    <name type="scientific">Babesia ovata</name>
    <dbReference type="NCBI Taxonomy" id="189622"/>
    <lineage>
        <taxon>Eukaryota</taxon>
        <taxon>Sar</taxon>
        <taxon>Alveolata</taxon>
        <taxon>Apicomplexa</taxon>
        <taxon>Aconoidasida</taxon>
        <taxon>Piroplasmida</taxon>
        <taxon>Babesiidae</taxon>
        <taxon>Babesia</taxon>
    </lineage>
</organism>
<dbReference type="GeneID" id="39874090"/>
<feature type="compositionally biased region" description="Polar residues" evidence="1">
    <location>
        <begin position="36"/>
        <end position="46"/>
    </location>
</feature>
<dbReference type="EMBL" id="BDSA01000002">
    <property type="protein sequence ID" value="GBE60320.1"/>
    <property type="molecule type" value="Genomic_DNA"/>
</dbReference>
<dbReference type="AlphaFoldDB" id="A0A2H6KBE7"/>
<dbReference type="Gene3D" id="2.60.120.560">
    <property type="entry name" value="Exo-inulinase, domain 1"/>
    <property type="match status" value="1"/>
</dbReference>
<feature type="signal peptide" evidence="2">
    <location>
        <begin position="1"/>
        <end position="22"/>
    </location>
</feature>
<keyword evidence="4" id="KW-1185">Reference proteome</keyword>
<feature type="region of interest" description="Disordered" evidence="1">
    <location>
        <begin position="197"/>
        <end position="220"/>
    </location>
</feature>
<keyword evidence="2" id="KW-0732">Signal</keyword>
<evidence type="ECO:0000256" key="1">
    <source>
        <dbReference type="SAM" id="MobiDB-lite"/>
    </source>
</evidence>
<feature type="region of interest" description="Disordered" evidence="1">
    <location>
        <begin position="23"/>
        <end position="76"/>
    </location>
</feature>
<evidence type="ECO:0000313" key="3">
    <source>
        <dbReference type="EMBL" id="GBE60320.1"/>
    </source>
</evidence>
<proteinExistence type="predicted"/>
<feature type="chain" id="PRO_5014194338" evidence="2">
    <location>
        <begin position="23"/>
        <end position="401"/>
    </location>
</feature>
<protein>
    <submittedName>
        <fullName evidence="3">Uncharacterized protein</fullName>
    </submittedName>
</protein>
<reference evidence="3 4" key="1">
    <citation type="journal article" date="2017" name="BMC Genomics">
        <title>Whole-genome assembly of Babesia ovata and comparative genomics between closely related pathogens.</title>
        <authorList>
            <person name="Yamagishi J."/>
            <person name="Asada M."/>
            <person name="Hakimi H."/>
            <person name="Tanaka T.Q."/>
            <person name="Sugimoto C."/>
            <person name="Kawazu S."/>
        </authorList>
    </citation>
    <scope>NUCLEOTIDE SEQUENCE [LARGE SCALE GENOMIC DNA]</scope>
    <source>
        <strain evidence="3 4">Miyake</strain>
    </source>
</reference>
<accession>A0A2H6KBE7</accession>
<feature type="compositionally biased region" description="Polar residues" evidence="1">
    <location>
        <begin position="199"/>
        <end position="208"/>
    </location>
</feature>
<gene>
    <name evidence="3" type="ORF">BOVATA_018130</name>
</gene>
<dbReference type="VEuPathDB" id="PiroplasmaDB:BOVATA_018130"/>